<accession>A0A8T2RKE5</accession>
<dbReference type="OrthoDB" id="1744659at2759"/>
<evidence type="ECO:0000313" key="2">
    <source>
        <dbReference type="Proteomes" id="UP000825935"/>
    </source>
</evidence>
<proteinExistence type="predicted"/>
<reference evidence="1" key="1">
    <citation type="submission" date="2021-08" db="EMBL/GenBank/DDBJ databases">
        <title>WGS assembly of Ceratopteris richardii.</title>
        <authorList>
            <person name="Marchant D.B."/>
            <person name="Chen G."/>
            <person name="Jenkins J."/>
            <person name="Shu S."/>
            <person name="Leebens-Mack J."/>
            <person name="Grimwood J."/>
            <person name="Schmutz J."/>
            <person name="Soltis P."/>
            <person name="Soltis D."/>
            <person name="Chen Z.-H."/>
        </authorList>
    </citation>
    <scope>NUCLEOTIDE SEQUENCE</scope>
    <source>
        <strain evidence="1">Whitten #5841</strain>
        <tissue evidence="1">Leaf</tissue>
    </source>
</reference>
<dbReference type="AlphaFoldDB" id="A0A8T2RKE5"/>
<sequence>MAGSNDSTHLTHIKKLEEAHNFAVWQKQCYNIMLQKKQAKPIKVKGVKPENMEQDDWDELNELACSTIELSQSRPALQ</sequence>
<evidence type="ECO:0000313" key="1">
    <source>
        <dbReference type="EMBL" id="KAH7296972.1"/>
    </source>
</evidence>
<name>A0A8T2RKE5_CERRI</name>
<gene>
    <name evidence="1" type="ORF">KP509_26G047000</name>
</gene>
<comment type="caution">
    <text evidence="1">The sequence shown here is derived from an EMBL/GenBank/DDBJ whole genome shotgun (WGS) entry which is preliminary data.</text>
</comment>
<dbReference type="EMBL" id="CM035431">
    <property type="protein sequence ID" value="KAH7296972.1"/>
    <property type="molecule type" value="Genomic_DNA"/>
</dbReference>
<keyword evidence="2" id="KW-1185">Reference proteome</keyword>
<protein>
    <submittedName>
        <fullName evidence="1">Uncharacterized protein</fullName>
    </submittedName>
</protein>
<organism evidence="1 2">
    <name type="scientific">Ceratopteris richardii</name>
    <name type="common">Triangle waterfern</name>
    <dbReference type="NCBI Taxonomy" id="49495"/>
    <lineage>
        <taxon>Eukaryota</taxon>
        <taxon>Viridiplantae</taxon>
        <taxon>Streptophyta</taxon>
        <taxon>Embryophyta</taxon>
        <taxon>Tracheophyta</taxon>
        <taxon>Polypodiopsida</taxon>
        <taxon>Polypodiidae</taxon>
        <taxon>Polypodiales</taxon>
        <taxon>Pteridineae</taxon>
        <taxon>Pteridaceae</taxon>
        <taxon>Parkerioideae</taxon>
        <taxon>Ceratopteris</taxon>
    </lineage>
</organism>
<dbReference type="Proteomes" id="UP000825935">
    <property type="component" value="Chromosome 26"/>
</dbReference>